<sequence length="342" mass="37791">MKLLISESSSTYEAAAGLLRSFSAVNSYRNSVIDSGAIEEINRLLTQSSLASEPGRAQSLQVTPQQARRGFSRSSTNFSVEYLRHIHPIWEPKRGVTQAEGTLQGRRNTLISASSLSRHSILYSVKRKSYSRASIANPRCLRIVETEAWSSSKITTAPGLPRRLPCDLLPLRLQTQGTGLPRRFVGDLSYAVSKCMLIYQSNTQSGAYWSSKCVGPEAQLESPLHLVAQLQPNRAEGTTAKDVVRGGCEDLHSVVGAALNEQRLEKRRANQTLWTSGEKNAVDLARRPDTMHTTHICMEIHEGEPLKATRCRREPPVVCIRMESELQSKKLLPKACGPPDGD</sequence>
<keyword evidence="2" id="KW-1185">Reference proteome</keyword>
<comment type="caution">
    <text evidence="1">The sequence shown here is derived from an EMBL/GenBank/DDBJ whole genome shotgun (WGS) entry which is preliminary data.</text>
</comment>
<accession>A0AAN9LZ84</accession>
<organism evidence="1 2">
    <name type="scientific">Canavalia gladiata</name>
    <name type="common">Sword bean</name>
    <name type="synonym">Dolichos gladiatus</name>
    <dbReference type="NCBI Taxonomy" id="3824"/>
    <lineage>
        <taxon>Eukaryota</taxon>
        <taxon>Viridiplantae</taxon>
        <taxon>Streptophyta</taxon>
        <taxon>Embryophyta</taxon>
        <taxon>Tracheophyta</taxon>
        <taxon>Spermatophyta</taxon>
        <taxon>Magnoliopsida</taxon>
        <taxon>eudicotyledons</taxon>
        <taxon>Gunneridae</taxon>
        <taxon>Pentapetalae</taxon>
        <taxon>rosids</taxon>
        <taxon>fabids</taxon>
        <taxon>Fabales</taxon>
        <taxon>Fabaceae</taxon>
        <taxon>Papilionoideae</taxon>
        <taxon>50 kb inversion clade</taxon>
        <taxon>NPAAA clade</taxon>
        <taxon>indigoferoid/millettioid clade</taxon>
        <taxon>Phaseoleae</taxon>
        <taxon>Canavalia</taxon>
    </lineage>
</organism>
<dbReference type="AlphaFoldDB" id="A0AAN9LZ84"/>
<dbReference type="PANTHER" id="PTHR47451">
    <property type="entry name" value="ARM REPEAT SUPERFAMILY PROTEIN"/>
    <property type="match status" value="1"/>
</dbReference>
<reference evidence="1 2" key="1">
    <citation type="submission" date="2024-01" db="EMBL/GenBank/DDBJ databases">
        <title>The genomes of 5 underutilized Papilionoideae crops provide insights into root nodulation and disease resistanc.</title>
        <authorList>
            <person name="Jiang F."/>
        </authorList>
    </citation>
    <scope>NUCLEOTIDE SEQUENCE [LARGE SCALE GENOMIC DNA]</scope>
    <source>
        <strain evidence="1">LVBAO_FW01</strain>
        <tissue evidence="1">Leaves</tissue>
    </source>
</reference>
<dbReference type="Proteomes" id="UP001367508">
    <property type="component" value="Unassembled WGS sequence"/>
</dbReference>
<evidence type="ECO:0000313" key="2">
    <source>
        <dbReference type="Proteomes" id="UP001367508"/>
    </source>
</evidence>
<name>A0AAN9LZ84_CANGL</name>
<proteinExistence type="predicted"/>
<gene>
    <name evidence="1" type="ORF">VNO77_15082</name>
</gene>
<dbReference type="EMBL" id="JAYMYQ010000003">
    <property type="protein sequence ID" value="KAK7344881.1"/>
    <property type="molecule type" value="Genomic_DNA"/>
</dbReference>
<protein>
    <submittedName>
        <fullName evidence="1">Uncharacterized protein</fullName>
    </submittedName>
</protein>
<evidence type="ECO:0000313" key="1">
    <source>
        <dbReference type="EMBL" id="KAK7344881.1"/>
    </source>
</evidence>
<dbReference type="PANTHER" id="PTHR47451:SF1">
    <property type="entry name" value="ARM REPEAT SUPERFAMILY PROTEIN"/>
    <property type="match status" value="1"/>
</dbReference>